<dbReference type="SMART" id="SM00646">
    <property type="entry name" value="Ami_3"/>
    <property type="match status" value="1"/>
</dbReference>
<comment type="caution">
    <text evidence="7">The sequence shown here is derived from an EMBL/GenBank/DDBJ whole genome shotgun (WGS) entry which is preliminary data.</text>
</comment>
<dbReference type="PANTHER" id="PTHR30404">
    <property type="entry name" value="N-ACETYLMURAMOYL-L-ALANINE AMIDASE"/>
    <property type="match status" value="1"/>
</dbReference>
<sequence length="342" mass="37272">MNKNKLYRCVKSFFVAGILLFSGFGAWAQQKPVLGTIIIDPGHGGIDPGASGQFSTEAAVALSISLKLGKALTTELPDSKLIFTRTTDELPGGLNSIHDALRYRADMANEAKGDLFIAIHCNANGMRAGGWYAKRVVGHKNRTVYVGKGPKRRKKTIREPIYESYWQKNNEHGTETYIWAADRTGYKGNAINSTGGGGGNAYDTTGGEVVEDSTNMLDLNSPEALIRSQLYEKKYFGKSMLLATMVEDEFGKQGRFSRGVKQRNEKGIWVLQATGMPSILVETGFISQTEEEEYINSEKGQEEIVTAIVNAIKRYKSSLEGGAAPAQQTTPAPATEPAETSK</sequence>
<dbReference type="Proteomes" id="UP000192610">
    <property type="component" value="Unassembled WGS sequence"/>
</dbReference>
<dbReference type="EC" id="3.5.1.28" evidence="2"/>
<dbReference type="RefSeq" id="WP_081204435.1">
    <property type="nucleotide sequence ID" value="NZ_FOCZ01000003.1"/>
</dbReference>
<dbReference type="InterPro" id="IPR050695">
    <property type="entry name" value="N-acetylmuramoyl_amidase_3"/>
</dbReference>
<dbReference type="InterPro" id="IPR002508">
    <property type="entry name" value="MurNAc-LAA_cat"/>
</dbReference>
<evidence type="ECO:0000313" key="7">
    <source>
        <dbReference type="EMBL" id="OQP39933.1"/>
    </source>
</evidence>
<evidence type="ECO:0000256" key="4">
    <source>
        <dbReference type="SAM" id="MobiDB-lite"/>
    </source>
</evidence>
<evidence type="ECO:0000313" key="8">
    <source>
        <dbReference type="Proteomes" id="UP000192610"/>
    </source>
</evidence>
<dbReference type="EMBL" id="LVXG01000078">
    <property type="protein sequence ID" value="OQP39933.1"/>
    <property type="molecule type" value="Genomic_DNA"/>
</dbReference>
<proteinExistence type="predicted"/>
<dbReference type="SUPFAM" id="SSF53187">
    <property type="entry name" value="Zn-dependent exopeptidases"/>
    <property type="match status" value="1"/>
</dbReference>
<evidence type="ECO:0000259" key="6">
    <source>
        <dbReference type="SMART" id="SM00646"/>
    </source>
</evidence>
<dbReference type="GO" id="GO:0008745">
    <property type="term" value="F:N-acetylmuramoyl-L-alanine amidase activity"/>
    <property type="evidence" value="ECO:0007669"/>
    <property type="project" value="UniProtKB-EC"/>
</dbReference>
<dbReference type="Pfam" id="PF01520">
    <property type="entry name" value="Amidase_3"/>
    <property type="match status" value="1"/>
</dbReference>
<keyword evidence="3" id="KW-0378">Hydrolase</keyword>
<feature type="signal peptide" evidence="5">
    <location>
        <begin position="1"/>
        <end position="28"/>
    </location>
</feature>
<evidence type="ECO:0000256" key="2">
    <source>
        <dbReference type="ARBA" id="ARBA00011901"/>
    </source>
</evidence>
<protein>
    <recommendedName>
        <fullName evidence="2">N-acetylmuramoyl-L-alanine amidase</fullName>
        <ecNumber evidence="2">3.5.1.28</ecNumber>
    </recommendedName>
</protein>
<dbReference type="STRING" id="354355.SAMN05660816_02162"/>
<reference evidence="8" key="1">
    <citation type="submission" date="2016-04" db="EMBL/GenBank/DDBJ databases">
        <authorList>
            <person name="Chen L."/>
            <person name="Zhuang W."/>
            <person name="Wang G."/>
        </authorList>
    </citation>
    <scope>NUCLEOTIDE SEQUENCE [LARGE SCALE GENOMIC DNA]</scope>
    <source>
        <strain evidence="8">17621</strain>
    </source>
</reference>
<dbReference type="GO" id="GO:0009253">
    <property type="term" value="P:peptidoglycan catabolic process"/>
    <property type="evidence" value="ECO:0007669"/>
    <property type="project" value="InterPro"/>
</dbReference>
<accession>A0A1V9E1D0</accession>
<organism evidence="7 8">
    <name type="scientific">Niastella yeongjuensis</name>
    <dbReference type="NCBI Taxonomy" id="354355"/>
    <lineage>
        <taxon>Bacteria</taxon>
        <taxon>Pseudomonadati</taxon>
        <taxon>Bacteroidota</taxon>
        <taxon>Chitinophagia</taxon>
        <taxon>Chitinophagales</taxon>
        <taxon>Chitinophagaceae</taxon>
        <taxon>Niastella</taxon>
    </lineage>
</organism>
<dbReference type="CDD" id="cd02696">
    <property type="entry name" value="MurNAc-LAA"/>
    <property type="match status" value="1"/>
</dbReference>
<feature type="region of interest" description="Disordered" evidence="4">
    <location>
        <begin position="320"/>
        <end position="342"/>
    </location>
</feature>
<dbReference type="GO" id="GO:0030288">
    <property type="term" value="C:outer membrane-bounded periplasmic space"/>
    <property type="evidence" value="ECO:0007669"/>
    <property type="project" value="TreeGrafter"/>
</dbReference>
<evidence type="ECO:0000256" key="5">
    <source>
        <dbReference type="SAM" id="SignalP"/>
    </source>
</evidence>
<dbReference type="AlphaFoldDB" id="A0A1V9E1D0"/>
<name>A0A1V9E1D0_9BACT</name>
<feature type="chain" id="PRO_5010690488" description="N-acetylmuramoyl-L-alanine amidase" evidence="5">
    <location>
        <begin position="29"/>
        <end position="342"/>
    </location>
</feature>
<evidence type="ECO:0000256" key="3">
    <source>
        <dbReference type="ARBA" id="ARBA00022801"/>
    </source>
</evidence>
<dbReference type="OrthoDB" id="9806267at2"/>
<feature type="domain" description="MurNAc-LAA" evidence="6">
    <location>
        <begin position="105"/>
        <end position="313"/>
    </location>
</feature>
<comment type="catalytic activity">
    <reaction evidence="1">
        <text>Hydrolyzes the link between N-acetylmuramoyl residues and L-amino acid residues in certain cell-wall glycopeptides.</text>
        <dbReference type="EC" id="3.5.1.28"/>
    </reaction>
</comment>
<keyword evidence="5" id="KW-0732">Signal</keyword>
<dbReference type="Gene3D" id="3.40.630.40">
    <property type="entry name" value="Zn-dependent exopeptidases"/>
    <property type="match status" value="1"/>
</dbReference>
<feature type="compositionally biased region" description="Low complexity" evidence="4">
    <location>
        <begin position="323"/>
        <end position="342"/>
    </location>
</feature>
<keyword evidence="8" id="KW-1185">Reference proteome</keyword>
<dbReference type="PANTHER" id="PTHR30404:SF0">
    <property type="entry name" value="N-ACETYLMURAMOYL-L-ALANINE AMIDASE AMIC"/>
    <property type="match status" value="1"/>
</dbReference>
<evidence type="ECO:0000256" key="1">
    <source>
        <dbReference type="ARBA" id="ARBA00001561"/>
    </source>
</evidence>
<gene>
    <name evidence="7" type="ORF">A4H97_17085</name>
</gene>